<dbReference type="AlphaFoldDB" id="A0A9P4JL83"/>
<sequence>MEARLRSLNSELSQLLHELESEYVEEVKTLQSIPQDPKTIPPPNPEVSKAVELLNNVQKILTPPLHTVIDGMFGFTVSKALSTAVTCGVSDIIEANGPLTAAQIAEHTVPKTASGPLSQLLRLLASSGIFTHREVDDTFDNNAPSFLLTKSHWTQWYRWAELYPTRFYDIFANLEPAMAHDEQRTATHITYNAEAAEPLFTLVSRLPWAKQFFETIGAGSTAMAPGILADYPWLELIPGPVCDLAGGNGEFLFTILNEFQDMKGALLELDGSMALKSAKENFQAESGKFLTVTERVIAIHAGDMFAKIPSYPFYTIRWTLHNWSDDQAVMILKNVRDSIQQAKHTGSRLLIIEAMVTNEKMARPALYGSAVMLSGSKGGKERTEHEWRSLCDRSGWIIHMIYRPRNCIPNILDLRVAD</sequence>
<dbReference type="Proteomes" id="UP000799536">
    <property type="component" value="Unassembled WGS sequence"/>
</dbReference>
<dbReference type="InterPro" id="IPR001077">
    <property type="entry name" value="COMT_C"/>
</dbReference>
<dbReference type="PANTHER" id="PTHR43712">
    <property type="entry name" value="PUTATIVE (AFU_ORTHOLOGUE AFUA_4G14580)-RELATED"/>
    <property type="match status" value="1"/>
</dbReference>
<dbReference type="InterPro" id="IPR036390">
    <property type="entry name" value="WH_DNA-bd_sf"/>
</dbReference>
<dbReference type="InterPro" id="IPR016461">
    <property type="entry name" value="COMT-like"/>
</dbReference>
<dbReference type="Gene3D" id="1.10.10.10">
    <property type="entry name" value="Winged helix-like DNA-binding domain superfamily/Winged helix DNA-binding domain"/>
    <property type="match status" value="1"/>
</dbReference>
<evidence type="ECO:0000313" key="7">
    <source>
        <dbReference type="Proteomes" id="UP000799536"/>
    </source>
</evidence>
<dbReference type="SUPFAM" id="SSF46785">
    <property type="entry name" value="Winged helix' DNA-binding domain"/>
    <property type="match status" value="1"/>
</dbReference>
<dbReference type="SUPFAM" id="SSF53335">
    <property type="entry name" value="S-adenosyl-L-methionine-dependent methyltransferases"/>
    <property type="match status" value="1"/>
</dbReference>
<dbReference type="Pfam" id="PF00891">
    <property type="entry name" value="Methyltransf_2"/>
    <property type="match status" value="1"/>
</dbReference>
<reference evidence="6" key="1">
    <citation type="journal article" date="2020" name="Stud. Mycol.">
        <title>101 Dothideomycetes genomes: a test case for predicting lifestyles and emergence of pathogens.</title>
        <authorList>
            <person name="Haridas S."/>
            <person name="Albert R."/>
            <person name="Binder M."/>
            <person name="Bloem J."/>
            <person name="Labutti K."/>
            <person name="Salamov A."/>
            <person name="Andreopoulos B."/>
            <person name="Baker S."/>
            <person name="Barry K."/>
            <person name="Bills G."/>
            <person name="Bluhm B."/>
            <person name="Cannon C."/>
            <person name="Castanera R."/>
            <person name="Culley D."/>
            <person name="Daum C."/>
            <person name="Ezra D."/>
            <person name="Gonzalez J."/>
            <person name="Henrissat B."/>
            <person name="Kuo A."/>
            <person name="Liang C."/>
            <person name="Lipzen A."/>
            <person name="Lutzoni F."/>
            <person name="Magnuson J."/>
            <person name="Mondo S."/>
            <person name="Nolan M."/>
            <person name="Ohm R."/>
            <person name="Pangilinan J."/>
            <person name="Park H.-J."/>
            <person name="Ramirez L."/>
            <person name="Alfaro M."/>
            <person name="Sun H."/>
            <person name="Tritt A."/>
            <person name="Yoshinaga Y."/>
            <person name="Zwiers L.-H."/>
            <person name="Turgeon B."/>
            <person name="Goodwin S."/>
            <person name="Spatafora J."/>
            <person name="Crous P."/>
            <person name="Grigoriev I."/>
        </authorList>
    </citation>
    <scope>NUCLEOTIDE SEQUENCE</scope>
    <source>
        <strain evidence="6">ATCC 74209</strain>
    </source>
</reference>
<evidence type="ECO:0000259" key="4">
    <source>
        <dbReference type="Pfam" id="PF00891"/>
    </source>
</evidence>
<evidence type="ECO:0000256" key="2">
    <source>
        <dbReference type="ARBA" id="ARBA00022679"/>
    </source>
</evidence>
<evidence type="ECO:0000313" key="6">
    <source>
        <dbReference type="EMBL" id="KAF2201392.1"/>
    </source>
</evidence>
<organism evidence="6 7">
    <name type="scientific">Delitschia confertaspora ATCC 74209</name>
    <dbReference type="NCBI Taxonomy" id="1513339"/>
    <lineage>
        <taxon>Eukaryota</taxon>
        <taxon>Fungi</taxon>
        <taxon>Dikarya</taxon>
        <taxon>Ascomycota</taxon>
        <taxon>Pezizomycotina</taxon>
        <taxon>Dothideomycetes</taxon>
        <taxon>Pleosporomycetidae</taxon>
        <taxon>Pleosporales</taxon>
        <taxon>Delitschiaceae</taxon>
        <taxon>Delitschia</taxon>
    </lineage>
</organism>
<dbReference type="Pfam" id="PF08100">
    <property type="entry name" value="Dimerisation"/>
    <property type="match status" value="1"/>
</dbReference>
<dbReference type="Gene3D" id="3.40.50.150">
    <property type="entry name" value="Vaccinia Virus protein VP39"/>
    <property type="match status" value="1"/>
</dbReference>
<name>A0A9P4JL83_9PLEO</name>
<dbReference type="GO" id="GO:0046983">
    <property type="term" value="F:protein dimerization activity"/>
    <property type="evidence" value="ECO:0007669"/>
    <property type="project" value="InterPro"/>
</dbReference>
<gene>
    <name evidence="6" type="ORF">GQ43DRAFT_415936</name>
</gene>
<feature type="domain" description="O-methyltransferase dimerisation" evidence="5">
    <location>
        <begin position="72"/>
        <end position="145"/>
    </location>
</feature>
<dbReference type="GO" id="GO:0032259">
    <property type="term" value="P:methylation"/>
    <property type="evidence" value="ECO:0007669"/>
    <property type="project" value="UniProtKB-KW"/>
</dbReference>
<dbReference type="GO" id="GO:0008171">
    <property type="term" value="F:O-methyltransferase activity"/>
    <property type="evidence" value="ECO:0007669"/>
    <property type="project" value="InterPro"/>
</dbReference>
<accession>A0A9P4JL83</accession>
<evidence type="ECO:0000256" key="1">
    <source>
        <dbReference type="ARBA" id="ARBA00022603"/>
    </source>
</evidence>
<dbReference type="OrthoDB" id="1606438at2759"/>
<evidence type="ECO:0000256" key="3">
    <source>
        <dbReference type="ARBA" id="ARBA00022691"/>
    </source>
</evidence>
<dbReference type="EMBL" id="ML993978">
    <property type="protein sequence ID" value="KAF2201392.1"/>
    <property type="molecule type" value="Genomic_DNA"/>
</dbReference>
<dbReference type="PROSITE" id="PS51683">
    <property type="entry name" value="SAM_OMT_II"/>
    <property type="match status" value="1"/>
</dbReference>
<protein>
    <submittedName>
        <fullName evidence="6">S-adenosyl-L-methionine-dependent methyltransferase</fullName>
    </submittedName>
</protein>
<keyword evidence="2" id="KW-0808">Transferase</keyword>
<keyword evidence="1 6" id="KW-0489">Methyltransferase</keyword>
<proteinExistence type="predicted"/>
<dbReference type="PANTHER" id="PTHR43712:SF2">
    <property type="entry name" value="O-METHYLTRANSFERASE CICE"/>
    <property type="match status" value="1"/>
</dbReference>
<dbReference type="InterPro" id="IPR012967">
    <property type="entry name" value="COMT_dimerisation"/>
</dbReference>
<dbReference type="InterPro" id="IPR029063">
    <property type="entry name" value="SAM-dependent_MTases_sf"/>
</dbReference>
<comment type="caution">
    <text evidence="6">The sequence shown here is derived from an EMBL/GenBank/DDBJ whole genome shotgun (WGS) entry which is preliminary data.</text>
</comment>
<feature type="domain" description="O-methyltransferase C-terminal" evidence="4">
    <location>
        <begin position="189"/>
        <end position="396"/>
    </location>
</feature>
<keyword evidence="3" id="KW-0949">S-adenosyl-L-methionine</keyword>
<keyword evidence="7" id="KW-1185">Reference proteome</keyword>
<evidence type="ECO:0000259" key="5">
    <source>
        <dbReference type="Pfam" id="PF08100"/>
    </source>
</evidence>
<dbReference type="InterPro" id="IPR036388">
    <property type="entry name" value="WH-like_DNA-bd_sf"/>
</dbReference>